<dbReference type="PANTHER" id="PTHR47260">
    <property type="entry name" value="UPF0644 PROTEIN PB2B4.06"/>
    <property type="match status" value="1"/>
</dbReference>
<sequence>MGDAVVSQFSSSPWAAALINDPKWTLTSTASRLPKPSGEDSFIAETLATNRTVRALLTLRPTKEDDDDFPYKEVVTILDLGDGLDGHSRIAHGGFVATMLDEVCGVLIILNQEKKMQRLRDLGQLDANTRMSSFTAYLNTNYKRPVPTPGIVLCTAKFERQDGRKLYVRATIEDGMGTVFTTGEAMFVEVKVKL</sequence>
<dbReference type="Pfam" id="PF03061">
    <property type="entry name" value="4HBT"/>
    <property type="match status" value="1"/>
</dbReference>
<dbReference type="Proteomes" id="UP000800039">
    <property type="component" value="Unassembled WGS sequence"/>
</dbReference>
<dbReference type="GeneID" id="63854542"/>
<evidence type="ECO:0000259" key="1">
    <source>
        <dbReference type="Pfam" id="PF03061"/>
    </source>
</evidence>
<feature type="domain" description="Thioesterase" evidence="1">
    <location>
        <begin position="90"/>
        <end position="178"/>
    </location>
</feature>
<keyword evidence="3" id="KW-1185">Reference proteome</keyword>
<dbReference type="SUPFAM" id="SSF54637">
    <property type="entry name" value="Thioesterase/thiol ester dehydrase-isomerase"/>
    <property type="match status" value="1"/>
</dbReference>
<dbReference type="InterPro" id="IPR029069">
    <property type="entry name" value="HotDog_dom_sf"/>
</dbReference>
<dbReference type="Gene3D" id="3.10.129.10">
    <property type="entry name" value="Hotdog Thioesterase"/>
    <property type="match status" value="1"/>
</dbReference>
<reference evidence="2" key="1">
    <citation type="submission" date="2020-01" db="EMBL/GenBank/DDBJ databases">
        <authorList>
            <consortium name="DOE Joint Genome Institute"/>
            <person name="Haridas S."/>
            <person name="Albert R."/>
            <person name="Binder M."/>
            <person name="Bloem J."/>
            <person name="Labutti K."/>
            <person name="Salamov A."/>
            <person name="Andreopoulos B."/>
            <person name="Baker S.E."/>
            <person name="Barry K."/>
            <person name="Bills G."/>
            <person name="Bluhm B.H."/>
            <person name="Cannon C."/>
            <person name="Castanera R."/>
            <person name="Culley D.E."/>
            <person name="Daum C."/>
            <person name="Ezra D."/>
            <person name="Gonzalez J.B."/>
            <person name="Henrissat B."/>
            <person name="Kuo A."/>
            <person name="Liang C."/>
            <person name="Lipzen A."/>
            <person name="Lutzoni F."/>
            <person name="Magnuson J."/>
            <person name="Mondo S."/>
            <person name="Nolan M."/>
            <person name="Ohm R."/>
            <person name="Pangilinan J."/>
            <person name="Park H.-J."/>
            <person name="Ramirez L."/>
            <person name="Alfaro M."/>
            <person name="Sun H."/>
            <person name="Tritt A."/>
            <person name="Yoshinaga Y."/>
            <person name="Zwiers L.-H."/>
            <person name="Turgeon B.G."/>
            <person name="Goodwin S.B."/>
            <person name="Spatafora J.W."/>
            <person name="Crous P.W."/>
            <person name="Grigoriev I.V."/>
        </authorList>
    </citation>
    <scope>NUCLEOTIDE SEQUENCE</scope>
    <source>
        <strain evidence="2">CBS 394.84</strain>
    </source>
</reference>
<dbReference type="EMBL" id="ML976618">
    <property type="protein sequence ID" value="KAF1842389.1"/>
    <property type="molecule type" value="Genomic_DNA"/>
</dbReference>
<dbReference type="AlphaFoldDB" id="A0A9P4L5K2"/>
<name>A0A9P4L5K2_9PLEO</name>
<proteinExistence type="predicted"/>
<gene>
    <name evidence="2" type="ORF">K460DRAFT_409806</name>
</gene>
<dbReference type="OrthoDB" id="506431at2759"/>
<dbReference type="PANTHER" id="PTHR47260:SF3">
    <property type="entry name" value="THIOESTERASE FAMILY PROTEIN (AFU_ORTHOLOGUE AFUA_7G03960)"/>
    <property type="match status" value="1"/>
</dbReference>
<comment type="caution">
    <text evidence="2">The sequence shown here is derived from an EMBL/GenBank/DDBJ whole genome shotgun (WGS) entry which is preliminary data.</text>
</comment>
<dbReference type="CDD" id="cd03443">
    <property type="entry name" value="PaaI_thioesterase"/>
    <property type="match status" value="1"/>
</dbReference>
<protein>
    <recommendedName>
        <fullName evidence="1">Thioesterase domain-containing protein</fullName>
    </recommendedName>
</protein>
<accession>A0A9P4L5K2</accession>
<organism evidence="2 3">
    <name type="scientific">Cucurbitaria berberidis CBS 394.84</name>
    <dbReference type="NCBI Taxonomy" id="1168544"/>
    <lineage>
        <taxon>Eukaryota</taxon>
        <taxon>Fungi</taxon>
        <taxon>Dikarya</taxon>
        <taxon>Ascomycota</taxon>
        <taxon>Pezizomycotina</taxon>
        <taxon>Dothideomycetes</taxon>
        <taxon>Pleosporomycetidae</taxon>
        <taxon>Pleosporales</taxon>
        <taxon>Pleosporineae</taxon>
        <taxon>Cucurbitariaceae</taxon>
        <taxon>Cucurbitaria</taxon>
    </lineage>
</organism>
<dbReference type="InterPro" id="IPR006683">
    <property type="entry name" value="Thioestr_dom"/>
</dbReference>
<dbReference type="InterPro" id="IPR052061">
    <property type="entry name" value="PTE-AB_protein"/>
</dbReference>
<dbReference type="RefSeq" id="XP_040784952.1">
    <property type="nucleotide sequence ID" value="XM_040937292.1"/>
</dbReference>
<evidence type="ECO:0000313" key="2">
    <source>
        <dbReference type="EMBL" id="KAF1842389.1"/>
    </source>
</evidence>
<evidence type="ECO:0000313" key="3">
    <source>
        <dbReference type="Proteomes" id="UP000800039"/>
    </source>
</evidence>